<dbReference type="PROSITE" id="PS51352">
    <property type="entry name" value="THIOREDOXIN_2"/>
    <property type="match status" value="1"/>
</dbReference>
<name>A0A1F8BNQ5_9BACT</name>
<keyword evidence="2" id="KW-0732">Signal</keyword>
<feature type="domain" description="Thioredoxin" evidence="6">
    <location>
        <begin position="1"/>
        <end position="173"/>
    </location>
</feature>
<evidence type="ECO:0000313" key="7">
    <source>
        <dbReference type="EMBL" id="OGM65580.1"/>
    </source>
</evidence>
<dbReference type="PANTHER" id="PTHR13887">
    <property type="entry name" value="GLUTATHIONE S-TRANSFERASE KAPPA"/>
    <property type="match status" value="1"/>
</dbReference>
<comment type="caution">
    <text evidence="7">The sequence shown here is derived from an EMBL/GenBank/DDBJ whole genome shotgun (WGS) entry which is preliminary data.</text>
</comment>
<dbReference type="InterPro" id="IPR012336">
    <property type="entry name" value="Thioredoxin-like_fold"/>
</dbReference>
<gene>
    <name evidence="7" type="ORF">A3A52_01700</name>
</gene>
<keyword evidence="4" id="KW-1015">Disulfide bond</keyword>
<keyword evidence="5" id="KW-0676">Redox-active center</keyword>
<evidence type="ECO:0000256" key="4">
    <source>
        <dbReference type="ARBA" id="ARBA00023157"/>
    </source>
</evidence>
<accession>A0A1F8BNQ5</accession>
<keyword evidence="3" id="KW-0560">Oxidoreductase</keyword>
<dbReference type="InterPro" id="IPR013766">
    <property type="entry name" value="Thioredoxin_domain"/>
</dbReference>
<dbReference type="GO" id="GO:0016491">
    <property type="term" value="F:oxidoreductase activity"/>
    <property type="evidence" value="ECO:0007669"/>
    <property type="project" value="UniProtKB-KW"/>
</dbReference>
<dbReference type="AlphaFoldDB" id="A0A1F8BNQ5"/>
<comment type="similarity">
    <text evidence="1">Belongs to the thioredoxin family. DsbA subfamily.</text>
</comment>
<evidence type="ECO:0000256" key="2">
    <source>
        <dbReference type="ARBA" id="ARBA00022729"/>
    </source>
</evidence>
<dbReference type="Proteomes" id="UP000177060">
    <property type="component" value="Unassembled WGS sequence"/>
</dbReference>
<dbReference type="SUPFAM" id="SSF52833">
    <property type="entry name" value="Thioredoxin-like"/>
    <property type="match status" value="1"/>
</dbReference>
<reference evidence="7 8" key="1">
    <citation type="journal article" date="2016" name="Nat. Commun.">
        <title>Thousands of microbial genomes shed light on interconnected biogeochemical processes in an aquifer system.</title>
        <authorList>
            <person name="Anantharaman K."/>
            <person name="Brown C.T."/>
            <person name="Hug L.A."/>
            <person name="Sharon I."/>
            <person name="Castelle C.J."/>
            <person name="Probst A.J."/>
            <person name="Thomas B.C."/>
            <person name="Singh A."/>
            <person name="Wilkins M.J."/>
            <person name="Karaoz U."/>
            <person name="Brodie E.L."/>
            <person name="Williams K.H."/>
            <person name="Hubbard S.S."/>
            <person name="Banfield J.F."/>
        </authorList>
    </citation>
    <scope>NUCLEOTIDE SEQUENCE [LARGE SCALE GENOMIC DNA]</scope>
</reference>
<dbReference type="Pfam" id="PF13462">
    <property type="entry name" value="Thioredoxin_4"/>
    <property type="match status" value="1"/>
</dbReference>
<protein>
    <recommendedName>
        <fullName evidence="6">Thioredoxin domain-containing protein</fullName>
    </recommendedName>
</protein>
<organism evidence="7 8">
    <name type="scientific">Candidatus Woesebacteria bacterium RIFCSPLOWO2_01_FULL_39_14</name>
    <dbReference type="NCBI Taxonomy" id="1802518"/>
    <lineage>
        <taxon>Bacteria</taxon>
        <taxon>Candidatus Woeseibacteriota</taxon>
    </lineage>
</organism>
<proteinExistence type="inferred from homology"/>
<dbReference type="PANTHER" id="PTHR13887:SF14">
    <property type="entry name" value="DISULFIDE BOND FORMATION PROTEIN D"/>
    <property type="match status" value="1"/>
</dbReference>
<evidence type="ECO:0000256" key="1">
    <source>
        <dbReference type="ARBA" id="ARBA00005791"/>
    </source>
</evidence>
<evidence type="ECO:0000259" key="6">
    <source>
        <dbReference type="PROSITE" id="PS51352"/>
    </source>
</evidence>
<dbReference type="InterPro" id="IPR036249">
    <property type="entry name" value="Thioredoxin-like_sf"/>
</dbReference>
<evidence type="ECO:0000256" key="5">
    <source>
        <dbReference type="ARBA" id="ARBA00023284"/>
    </source>
</evidence>
<dbReference type="EMBL" id="MGHE01000003">
    <property type="protein sequence ID" value="OGM65580.1"/>
    <property type="molecule type" value="Genomic_DNA"/>
</dbReference>
<evidence type="ECO:0000256" key="3">
    <source>
        <dbReference type="ARBA" id="ARBA00023002"/>
    </source>
</evidence>
<sequence>MEVADTDWVKGRYQAAVILIEYGDFQCPACADYYPIVKRLSEEFPENLKVVYRHYPLIAIHNKAYDASRASEAAGRQGKFWEMHDFLYEKQVDWANAGNNKDLFIEYAKQLELDEEKFKSDFDSKEIEDKINNDLASGNSLGVNATPTFFLNGSKVQPRGYEEFKKLVEDQIKGYTLE</sequence>
<dbReference type="Gene3D" id="3.40.30.10">
    <property type="entry name" value="Glutaredoxin"/>
    <property type="match status" value="1"/>
</dbReference>
<evidence type="ECO:0000313" key="8">
    <source>
        <dbReference type="Proteomes" id="UP000177060"/>
    </source>
</evidence>